<dbReference type="AlphaFoldDB" id="A0AAP9SDN2"/>
<proteinExistence type="predicted"/>
<reference evidence="1 2" key="1">
    <citation type="submission" date="2020-02" db="EMBL/GenBank/DDBJ databases">
        <authorList>
            <person name="Kociolek L.K."/>
            <person name="Ozer E.A."/>
        </authorList>
    </citation>
    <scope>NUCLEOTIDE SEQUENCE [LARGE SCALE GENOMIC DNA]</scope>
    <source>
        <strain evidence="1 2">ATCC 14501</strain>
    </source>
</reference>
<evidence type="ECO:0000313" key="1">
    <source>
        <dbReference type="EMBL" id="QJA01860.1"/>
    </source>
</evidence>
<dbReference type="RefSeq" id="WP_002607984.1">
    <property type="nucleotide sequence ID" value="NZ_BAAACC010000030.1"/>
</dbReference>
<sequence length="119" mass="14139">MYNTLLQLEKDFFKISKITDIIWLNDTLHDDFKEIGSSGLVFNKQDTMKALSSLKSNKEIAIYNFEFLNLKLDCWMVHYVTKDKNEMTYRTSIWLKEDRLKIIFHQATKLNGQHTLNES</sequence>
<protein>
    <submittedName>
        <fullName evidence="1">Nuclear transport factor 2 family protein</fullName>
    </submittedName>
</protein>
<dbReference type="Proteomes" id="UP000503330">
    <property type="component" value="Chromosome"/>
</dbReference>
<accession>A0AAP9SDN2</accession>
<dbReference type="GeneID" id="61924910"/>
<dbReference type="InterPro" id="IPR032710">
    <property type="entry name" value="NTF2-like_dom_sf"/>
</dbReference>
<organism evidence="1 2">
    <name type="scientific">Clostridium innocuum</name>
    <dbReference type="NCBI Taxonomy" id="1522"/>
    <lineage>
        <taxon>Bacteria</taxon>
        <taxon>Bacillati</taxon>
        <taxon>Bacillota</taxon>
        <taxon>Clostridia</taxon>
        <taxon>Eubacteriales</taxon>
        <taxon>Clostridiaceae</taxon>
        <taxon>Clostridium</taxon>
    </lineage>
</organism>
<name>A0AAP9SDN2_CLOIN</name>
<dbReference type="Gene3D" id="3.10.450.50">
    <property type="match status" value="1"/>
</dbReference>
<gene>
    <name evidence="1" type="ORF">G4D54_05195</name>
</gene>
<dbReference type="EMBL" id="CP048838">
    <property type="protein sequence ID" value="QJA01860.1"/>
    <property type="molecule type" value="Genomic_DNA"/>
</dbReference>
<evidence type="ECO:0000313" key="2">
    <source>
        <dbReference type="Proteomes" id="UP000503330"/>
    </source>
</evidence>
<dbReference type="SUPFAM" id="SSF54427">
    <property type="entry name" value="NTF2-like"/>
    <property type="match status" value="1"/>
</dbReference>